<evidence type="ECO:0008006" key="4">
    <source>
        <dbReference type="Google" id="ProtNLM"/>
    </source>
</evidence>
<feature type="transmembrane region" description="Helical" evidence="1">
    <location>
        <begin position="171"/>
        <end position="190"/>
    </location>
</feature>
<dbReference type="EMBL" id="QSCI01000033">
    <property type="protein sequence ID" value="RGX94582.1"/>
    <property type="molecule type" value="Genomic_DNA"/>
</dbReference>
<dbReference type="Proteomes" id="UP000285604">
    <property type="component" value="Unassembled WGS sequence"/>
</dbReference>
<dbReference type="SUPFAM" id="SSF46894">
    <property type="entry name" value="C-terminal effector domain of the bipartite response regulators"/>
    <property type="match status" value="1"/>
</dbReference>
<keyword evidence="1" id="KW-1133">Transmembrane helix</keyword>
<dbReference type="GO" id="GO:0006355">
    <property type="term" value="P:regulation of DNA-templated transcription"/>
    <property type="evidence" value="ECO:0007669"/>
    <property type="project" value="InterPro"/>
</dbReference>
<keyword evidence="1" id="KW-0812">Transmembrane</keyword>
<name>A0AA92UL86_9BACT</name>
<sequence>MKMKEKNAKKSKIHQLGFSFLKRESNYLDRQRQAILVCFSVMLSLGILSNILGFSGAFDPFFTVSNIVFLIVVLSSFMAYLFGKIPMVRAIVCIAIATQCFIGADILYSAFMPTLKDNRMVILINMLILSGNMFFSLAAYQARLTRWLVGIAFGVYILSVIVTGDESLMDYFFMMMLILLFISVLSLAVARNGEYLVNANRTLQCDEEELLQVLKINKKQIKAYVALAKERHDVKLTAHLLDLLGEASQKNVIDNVMQYLQTRELSKQNIERVFPELSASEQEICYLILQNRKLSEICTLLNKSESNITTQRANIRKKLGMGSADNLKKVLEKRIAESQ</sequence>
<keyword evidence="1" id="KW-0472">Membrane</keyword>
<feature type="transmembrane region" description="Helical" evidence="1">
    <location>
        <begin position="147"/>
        <end position="165"/>
    </location>
</feature>
<feature type="transmembrane region" description="Helical" evidence="1">
    <location>
        <begin position="61"/>
        <end position="83"/>
    </location>
</feature>
<proteinExistence type="predicted"/>
<feature type="transmembrane region" description="Helical" evidence="1">
    <location>
        <begin position="90"/>
        <end position="108"/>
    </location>
</feature>
<dbReference type="AlphaFoldDB" id="A0AA92UL86"/>
<organism evidence="2 3">
    <name type="scientific">Segatella copri</name>
    <dbReference type="NCBI Taxonomy" id="165179"/>
    <lineage>
        <taxon>Bacteria</taxon>
        <taxon>Pseudomonadati</taxon>
        <taxon>Bacteroidota</taxon>
        <taxon>Bacteroidia</taxon>
        <taxon>Bacteroidales</taxon>
        <taxon>Prevotellaceae</taxon>
        <taxon>Segatella</taxon>
    </lineage>
</organism>
<dbReference type="GO" id="GO:0003677">
    <property type="term" value="F:DNA binding"/>
    <property type="evidence" value="ECO:0007669"/>
    <property type="project" value="InterPro"/>
</dbReference>
<dbReference type="InterPro" id="IPR036388">
    <property type="entry name" value="WH-like_DNA-bd_sf"/>
</dbReference>
<evidence type="ECO:0000313" key="2">
    <source>
        <dbReference type="EMBL" id="RGX94582.1"/>
    </source>
</evidence>
<gene>
    <name evidence="2" type="ORF">DXA63_08605</name>
</gene>
<evidence type="ECO:0000313" key="3">
    <source>
        <dbReference type="Proteomes" id="UP000285604"/>
    </source>
</evidence>
<feature type="transmembrane region" description="Helical" evidence="1">
    <location>
        <begin position="34"/>
        <end position="55"/>
    </location>
</feature>
<feature type="transmembrane region" description="Helical" evidence="1">
    <location>
        <begin position="120"/>
        <end position="140"/>
    </location>
</feature>
<protein>
    <recommendedName>
        <fullName evidence="4">LuxR family transcriptional regulator</fullName>
    </recommendedName>
</protein>
<dbReference type="InterPro" id="IPR016032">
    <property type="entry name" value="Sig_transdc_resp-reg_C-effctor"/>
</dbReference>
<reference evidence="2 3" key="1">
    <citation type="submission" date="2018-08" db="EMBL/GenBank/DDBJ databases">
        <title>A genome reference for cultivated species of the human gut microbiota.</title>
        <authorList>
            <person name="Zou Y."/>
            <person name="Xue W."/>
            <person name="Luo G."/>
        </authorList>
    </citation>
    <scope>NUCLEOTIDE SEQUENCE [LARGE SCALE GENOMIC DNA]</scope>
    <source>
        <strain evidence="2 3">OF03-3</strain>
    </source>
</reference>
<accession>A0AA92UL86</accession>
<dbReference type="Gene3D" id="1.10.10.10">
    <property type="entry name" value="Winged helix-like DNA-binding domain superfamily/Winged helix DNA-binding domain"/>
    <property type="match status" value="1"/>
</dbReference>
<evidence type="ECO:0000256" key="1">
    <source>
        <dbReference type="SAM" id="Phobius"/>
    </source>
</evidence>
<comment type="caution">
    <text evidence="2">The sequence shown here is derived from an EMBL/GenBank/DDBJ whole genome shotgun (WGS) entry which is preliminary data.</text>
</comment>